<evidence type="ECO:0008006" key="3">
    <source>
        <dbReference type="Google" id="ProtNLM"/>
    </source>
</evidence>
<accession>A0A518GCM9</accession>
<dbReference type="RefSeq" id="WP_145082442.1">
    <property type="nucleotide sequence ID" value="NZ_CP036298.1"/>
</dbReference>
<dbReference type="KEGG" id="ahel:Q31a_47280"/>
<keyword evidence="2" id="KW-1185">Reference proteome</keyword>
<protein>
    <recommendedName>
        <fullName evidence="3">GIY-YIG domain-containing protein</fullName>
    </recommendedName>
</protein>
<reference evidence="1 2" key="1">
    <citation type="submission" date="2019-02" db="EMBL/GenBank/DDBJ databases">
        <title>Deep-cultivation of Planctomycetes and their phenomic and genomic characterization uncovers novel biology.</title>
        <authorList>
            <person name="Wiegand S."/>
            <person name="Jogler M."/>
            <person name="Boedeker C."/>
            <person name="Pinto D."/>
            <person name="Vollmers J."/>
            <person name="Rivas-Marin E."/>
            <person name="Kohn T."/>
            <person name="Peeters S.H."/>
            <person name="Heuer A."/>
            <person name="Rast P."/>
            <person name="Oberbeckmann S."/>
            <person name="Bunk B."/>
            <person name="Jeske O."/>
            <person name="Meyerdierks A."/>
            <person name="Storesund J.E."/>
            <person name="Kallscheuer N."/>
            <person name="Luecker S."/>
            <person name="Lage O.M."/>
            <person name="Pohl T."/>
            <person name="Merkel B.J."/>
            <person name="Hornburger P."/>
            <person name="Mueller R.-W."/>
            <person name="Bruemmer F."/>
            <person name="Labrenz M."/>
            <person name="Spormann A.M."/>
            <person name="Op den Camp H."/>
            <person name="Overmann J."/>
            <person name="Amann R."/>
            <person name="Jetten M.S.M."/>
            <person name="Mascher T."/>
            <person name="Medema M.H."/>
            <person name="Devos D.P."/>
            <person name="Kaster A.-K."/>
            <person name="Ovreas L."/>
            <person name="Rohde M."/>
            <person name="Galperin M.Y."/>
            <person name="Jogler C."/>
        </authorList>
    </citation>
    <scope>NUCLEOTIDE SEQUENCE [LARGE SCALE GENOMIC DNA]</scope>
    <source>
        <strain evidence="1 2">Q31a</strain>
    </source>
</reference>
<dbReference type="Proteomes" id="UP000318017">
    <property type="component" value="Chromosome"/>
</dbReference>
<sequence length="268" mass="30903">MFAIPEGLEPMRYMMNWQDARYWCHFVANRPYVYAICYPTGLPFYVGKGRAERLIQHGHFLREELVRGGVPRDEKERVIKGLHVANHEEMHVILALCDRDAEAYRLEAMIIATWGRRANGGMLTNADEGVLTQVPESWVIPEPPAIAVNNPNCNGGMWVKHPKINPRAPTHRGVIISCPVCREECMHRGGQATEDVRCPYCHHFFSVDGERLLQHWYANRPKLGQVTKFEEPDVEYSCIAAEPVPAETRAPEVHSERSLRHIKRFWRR</sequence>
<evidence type="ECO:0000313" key="1">
    <source>
        <dbReference type="EMBL" id="QDV26355.1"/>
    </source>
</evidence>
<dbReference type="EMBL" id="CP036298">
    <property type="protein sequence ID" value="QDV26355.1"/>
    <property type="molecule type" value="Genomic_DNA"/>
</dbReference>
<proteinExistence type="predicted"/>
<organism evidence="1 2">
    <name type="scientific">Aureliella helgolandensis</name>
    <dbReference type="NCBI Taxonomy" id="2527968"/>
    <lineage>
        <taxon>Bacteria</taxon>
        <taxon>Pseudomonadati</taxon>
        <taxon>Planctomycetota</taxon>
        <taxon>Planctomycetia</taxon>
        <taxon>Pirellulales</taxon>
        <taxon>Pirellulaceae</taxon>
        <taxon>Aureliella</taxon>
    </lineage>
</organism>
<gene>
    <name evidence="1" type="ORF">Q31a_47280</name>
</gene>
<dbReference type="OrthoDB" id="7594329at2"/>
<name>A0A518GCM9_9BACT</name>
<evidence type="ECO:0000313" key="2">
    <source>
        <dbReference type="Proteomes" id="UP000318017"/>
    </source>
</evidence>
<dbReference type="AlphaFoldDB" id="A0A518GCM9"/>